<feature type="compositionally biased region" description="Polar residues" evidence="1">
    <location>
        <begin position="256"/>
        <end position="265"/>
    </location>
</feature>
<organism evidence="2 3">
    <name type="scientific">Tremella mesenterica</name>
    <name type="common">Jelly fungus</name>
    <dbReference type="NCBI Taxonomy" id="5217"/>
    <lineage>
        <taxon>Eukaryota</taxon>
        <taxon>Fungi</taxon>
        <taxon>Dikarya</taxon>
        <taxon>Basidiomycota</taxon>
        <taxon>Agaricomycotina</taxon>
        <taxon>Tremellomycetes</taxon>
        <taxon>Tremellales</taxon>
        <taxon>Tremellaceae</taxon>
        <taxon>Tremella</taxon>
    </lineage>
</organism>
<dbReference type="Proteomes" id="UP000289152">
    <property type="component" value="Unassembled WGS sequence"/>
</dbReference>
<proteinExistence type="predicted"/>
<feature type="region of interest" description="Disordered" evidence="1">
    <location>
        <begin position="334"/>
        <end position="358"/>
    </location>
</feature>
<feature type="region of interest" description="Disordered" evidence="1">
    <location>
        <begin position="193"/>
        <end position="305"/>
    </location>
</feature>
<feature type="compositionally biased region" description="Polar residues" evidence="1">
    <location>
        <begin position="272"/>
        <end position="288"/>
    </location>
</feature>
<evidence type="ECO:0000313" key="3">
    <source>
        <dbReference type="Proteomes" id="UP000289152"/>
    </source>
</evidence>
<keyword evidence="3" id="KW-1185">Reference proteome</keyword>
<accession>A0A4Q1BG09</accession>
<dbReference type="AlphaFoldDB" id="A0A4Q1BG09"/>
<comment type="caution">
    <text evidence="2">The sequence shown here is derived from an EMBL/GenBank/DDBJ whole genome shotgun (WGS) entry which is preliminary data.</text>
</comment>
<dbReference type="InParanoid" id="A0A4Q1BG09"/>
<reference evidence="2 3" key="1">
    <citation type="submission" date="2016-06" db="EMBL/GenBank/DDBJ databases">
        <title>Evolution of pathogenesis and genome organization in the Tremellales.</title>
        <authorList>
            <person name="Cuomo C."/>
            <person name="Litvintseva A."/>
            <person name="Heitman J."/>
            <person name="Chen Y."/>
            <person name="Sun S."/>
            <person name="Springer D."/>
            <person name="Dromer F."/>
            <person name="Young S."/>
            <person name="Zeng Q."/>
            <person name="Chapman S."/>
            <person name="Gujja S."/>
            <person name="Saif S."/>
            <person name="Birren B."/>
        </authorList>
    </citation>
    <scope>NUCLEOTIDE SEQUENCE [LARGE SCALE GENOMIC DNA]</scope>
    <source>
        <strain evidence="2 3">ATCC 28783</strain>
    </source>
</reference>
<dbReference type="VEuPathDB" id="FungiDB:TREMEDRAFT_62623"/>
<gene>
    <name evidence="2" type="ORF">M231_06764</name>
</gene>
<sequence length="358" mass="39184">MPPSPRSQTNLAHVTDDVLRSAWLWSIVSQTSRNRVVRCIPTDAATTDEGEVVLTLAVFRGDTEGQIEDLAREIRKDLQDWEKSIFDLKDPSAFDEMLDLQGDPVMLQFALSDAMGKAYQRCWDDDTAIVRSNFPGFYVEIGVTRNDGGERIQEYSRKLVITISNDPFHGALGPVWGASNVMYRPNFVYKIPSGKDRGRGGGANNRDSPPGDARVLSMREDLQSERGPSGDDSRISSRKDPYARWSNMPVIPCPYTSDSPATTARISGGSGNQLNTSPQPISTSSSLPNAPPMPGLVFDSSQTGQGSLVSTSNLYRQALHGSQAALHDQWRGSMGLNFGVTSRPPDGPPDQLPLLFDH</sequence>
<feature type="compositionally biased region" description="Basic and acidic residues" evidence="1">
    <location>
        <begin position="217"/>
        <end position="242"/>
    </location>
</feature>
<dbReference type="EMBL" id="SDIL01000114">
    <property type="protein sequence ID" value="RXK35941.1"/>
    <property type="molecule type" value="Genomic_DNA"/>
</dbReference>
<evidence type="ECO:0000256" key="1">
    <source>
        <dbReference type="SAM" id="MobiDB-lite"/>
    </source>
</evidence>
<evidence type="ECO:0000313" key="2">
    <source>
        <dbReference type="EMBL" id="RXK35941.1"/>
    </source>
</evidence>
<protein>
    <submittedName>
        <fullName evidence="2">Uncharacterized protein</fullName>
    </submittedName>
</protein>
<name>A0A4Q1BG09_TREME</name>